<comment type="caution">
    <text evidence="1">The sequence shown here is derived from an EMBL/GenBank/DDBJ whole genome shotgun (WGS) entry which is preliminary data.</text>
</comment>
<accession>A0A9D2GAQ3</accession>
<dbReference type="AlphaFoldDB" id="A0A9D2GAQ3"/>
<proteinExistence type="predicted"/>
<dbReference type="EMBL" id="DXAY01000239">
    <property type="protein sequence ID" value="HIZ75585.1"/>
    <property type="molecule type" value="Genomic_DNA"/>
</dbReference>
<dbReference type="Proteomes" id="UP000824116">
    <property type="component" value="Unassembled WGS sequence"/>
</dbReference>
<reference evidence="1" key="1">
    <citation type="journal article" date="2021" name="PeerJ">
        <title>Extensive microbial diversity within the chicken gut microbiome revealed by metagenomics and culture.</title>
        <authorList>
            <person name="Gilroy R."/>
            <person name="Ravi A."/>
            <person name="Getino M."/>
            <person name="Pursley I."/>
            <person name="Horton D.L."/>
            <person name="Alikhan N.F."/>
            <person name="Baker D."/>
            <person name="Gharbi K."/>
            <person name="Hall N."/>
            <person name="Watson M."/>
            <person name="Adriaenssens E.M."/>
            <person name="Foster-Nyarko E."/>
            <person name="Jarju S."/>
            <person name="Secka A."/>
            <person name="Antonio M."/>
            <person name="Oren A."/>
            <person name="Chaudhuri R.R."/>
            <person name="La Ragione R."/>
            <person name="Hildebrand F."/>
            <person name="Pallen M.J."/>
        </authorList>
    </citation>
    <scope>NUCLEOTIDE SEQUENCE</scope>
    <source>
        <strain evidence="1">CHK196-3914</strain>
    </source>
</reference>
<reference evidence="1" key="2">
    <citation type="submission" date="2021-04" db="EMBL/GenBank/DDBJ databases">
        <authorList>
            <person name="Gilroy R."/>
        </authorList>
    </citation>
    <scope>NUCLEOTIDE SEQUENCE</scope>
    <source>
        <strain evidence="1">CHK196-3914</strain>
    </source>
</reference>
<name>A0A9D2GAQ3_9FIRM</name>
<gene>
    <name evidence="1" type="ORF">H9723_10175</name>
</gene>
<protein>
    <submittedName>
        <fullName evidence="1">GPP34 family phosphoprotein</fullName>
    </submittedName>
</protein>
<evidence type="ECO:0000313" key="1">
    <source>
        <dbReference type="EMBL" id="HIZ75585.1"/>
    </source>
</evidence>
<feature type="non-terminal residue" evidence="1">
    <location>
        <position position="77"/>
    </location>
</feature>
<sequence>MMKDLSVTQQYLLCVLGKRGKFATFEIEKMTCLSTAGLLELLLDGIVELEDKKLSVKSALPTEKSYLSSIYNFIVQK</sequence>
<evidence type="ECO:0000313" key="2">
    <source>
        <dbReference type="Proteomes" id="UP000824116"/>
    </source>
</evidence>
<organism evidence="1 2">
    <name type="scientific">Candidatus Mediterraneibacter stercoravium</name>
    <dbReference type="NCBI Taxonomy" id="2838685"/>
    <lineage>
        <taxon>Bacteria</taxon>
        <taxon>Bacillati</taxon>
        <taxon>Bacillota</taxon>
        <taxon>Clostridia</taxon>
        <taxon>Lachnospirales</taxon>
        <taxon>Lachnospiraceae</taxon>
        <taxon>Mediterraneibacter</taxon>
    </lineage>
</organism>